<name>A0A5C8HZ00_9MICO</name>
<feature type="domain" description="HTH luxR-type" evidence="5">
    <location>
        <begin position="760"/>
        <end position="825"/>
    </location>
</feature>
<dbReference type="InterPro" id="IPR036388">
    <property type="entry name" value="WH-like_DNA-bd_sf"/>
</dbReference>
<dbReference type="Gene3D" id="1.10.10.10">
    <property type="entry name" value="Winged helix-like DNA-binding domain superfamily/Winged helix DNA-binding domain"/>
    <property type="match status" value="1"/>
</dbReference>
<dbReference type="SUPFAM" id="SSF46894">
    <property type="entry name" value="C-terminal effector domain of the bipartite response regulators"/>
    <property type="match status" value="1"/>
</dbReference>
<sequence>MTPSRPFDLATLGSVAPVWGGAARAQLDALIDSGDEPRRAIITGPAGSGKTLLLRHARRRLTDRGVTSALLRANSDPAELDGADVLFVDDAHRLDERRLGSLIDWLADPSAQIVVASRPWPRTAVMRQLADTIERAHPAVVLGHLSHHDLAELPGLGDACVEAILALTAGTPWLVAEAIRVHDAGCDGSGDHRHITGDLQDVIAHRLAGIDEAVAEAVVAVSLSPSSAATASEELLFAGFSEGMLQRNGRPVPLVIDAVRATLPIARIVDLYVASTPTASDLEDGIVDGISDDRIAAMLLRQGDASLSRDAAAAAELFRRAGRAGADPLSVRIREASAAWVAGDIDTAAALLEGIDLGTAHPDRDRAIDLSASIWAARGDFESAAAVYRASGRLGSDSAARAATVALAAGDPVALDDAKKVHDGAPAMPSTLSVSLGLVARGVQESTTGSAQYALVDLVRAAEVYTASGTAAPIGELPAVIATLMALNIGELDVAHSVIADAVARGHGGPWARPRLLLWSSWVSLQCEHRADAEAALAQALATPRPLSPRDATLASALSVAIARRYGDLGELTAQWRRARSNVMRSQFDVLSILPLGEFVLAAVRVGDEARMDPHFERALENVARLSKGSVWGVPLHWTGIQRGILRGQPDDLRPHARALVEAAGTNPLAAQMAQAGRVWTAVLAGKVDPDVVEAAALGLASVGLAWDGARLAGHAAGRTDDKRAISRLLACARQLHPREDPRAASAPAESEEQTVSTPPATPGASLSPREREVAELVLQGKTYVEIGESIFISPRTAEHHIARIRRRLGATTRSDLIAKLRAALTAEDSSARARVSA</sequence>
<evidence type="ECO:0000256" key="3">
    <source>
        <dbReference type="ARBA" id="ARBA00023163"/>
    </source>
</evidence>
<evidence type="ECO:0000313" key="7">
    <source>
        <dbReference type="Proteomes" id="UP000321034"/>
    </source>
</evidence>
<accession>A0A5C8HZ00</accession>
<feature type="region of interest" description="Disordered" evidence="4">
    <location>
        <begin position="737"/>
        <end position="772"/>
    </location>
</feature>
<dbReference type="SMART" id="SM00421">
    <property type="entry name" value="HTH_LUXR"/>
    <property type="match status" value="1"/>
</dbReference>
<dbReference type="SUPFAM" id="SSF52540">
    <property type="entry name" value="P-loop containing nucleoside triphosphate hydrolases"/>
    <property type="match status" value="1"/>
</dbReference>
<dbReference type="InterPro" id="IPR000792">
    <property type="entry name" value="Tscrpt_reg_LuxR_C"/>
</dbReference>
<dbReference type="RefSeq" id="WP_147895611.1">
    <property type="nucleotide sequence ID" value="NZ_BAAANR010000001.1"/>
</dbReference>
<dbReference type="Gene3D" id="3.40.50.300">
    <property type="entry name" value="P-loop containing nucleotide triphosphate hydrolases"/>
    <property type="match status" value="1"/>
</dbReference>
<proteinExistence type="predicted"/>
<dbReference type="PANTHER" id="PTHR44688">
    <property type="entry name" value="DNA-BINDING TRANSCRIPTIONAL ACTIVATOR DEVR_DOSR"/>
    <property type="match status" value="1"/>
</dbReference>
<dbReference type="GO" id="GO:0006355">
    <property type="term" value="P:regulation of DNA-templated transcription"/>
    <property type="evidence" value="ECO:0007669"/>
    <property type="project" value="InterPro"/>
</dbReference>
<dbReference type="InterPro" id="IPR016032">
    <property type="entry name" value="Sig_transdc_resp-reg_C-effctor"/>
</dbReference>
<keyword evidence="1" id="KW-0805">Transcription regulation</keyword>
<comment type="caution">
    <text evidence="6">The sequence shown here is derived from an EMBL/GenBank/DDBJ whole genome shotgun (WGS) entry which is preliminary data.</text>
</comment>
<dbReference type="Proteomes" id="UP000321034">
    <property type="component" value="Unassembled WGS sequence"/>
</dbReference>
<evidence type="ECO:0000256" key="4">
    <source>
        <dbReference type="SAM" id="MobiDB-lite"/>
    </source>
</evidence>
<organism evidence="6 7">
    <name type="scientific">Microbacterium hatanonis</name>
    <dbReference type="NCBI Taxonomy" id="404366"/>
    <lineage>
        <taxon>Bacteria</taxon>
        <taxon>Bacillati</taxon>
        <taxon>Actinomycetota</taxon>
        <taxon>Actinomycetes</taxon>
        <taxon>Micrococcales</taxon>
        <taxon>Microbacteriaceae</taxon>
        <taxon>Microbacterium</taxon>
    </lineage>
</organism>
<dbReference type="PANTHER" id="PTHR44688:SF16">
    <property type="entry name" value="DNA-BINDING TRANSCRIPTIONAL ACTIVATOR DEVR_DOSR"/>
    <property type="match status" value="1"/>
</dbReference>
<protein>
    <submittedName>
        <fullName evidence="6">Helix-turn-helix transcriptional regulator</fullName>
    </submittedName>
</protein>
<dbReference type="AlphaFoldDB" id="A0A5C8HZ00"/>
<keyword evidence="7" id="KW-1185">Reference proteome</keyword>
<dbReference type="CDD" id="cd06170">
    <property type="entry name" value="LuxR_C_like"/>
    <property type="match status" value="1"/>
</dbReference>
<dbReference type="OrthoDB" id="4811808at2"/>
<evidence type="ECO:0000313" key="6">
    <source>
        <dbReference type="EMBL" id="TXK10442.1"/>
    </source>
</evidence>
<dbReference type="Pfam" id="PF00196">
    <property type="entry name" value="GerE"/>
    <property type="match status" value="1"/>
</dbReference>
<dbReference type="InterPro" id="IPR027417">
    <property type="entry name" value="P-loop_NTPase"/>
</dbReference>
<gene>
    <name evidence="6" type="ORF">FVP77_16580</name>
</gene>
<keyword evidence="2" id="KW-0238">DNA-binding</keyword>
<dbReference type="GO" id="GO:0003677">
    <property type="term" value="F:DNA binding"/>
    <property type="evidence" value="ECO:0007669"/>
    <property type="project" value="UniProtKB-KW"/>
</dbReference>
<dbReference type="EMBL" id="VRSV01000002">
    <property type="protein sequence ID" value="TXK10442.1"/>
    <property type="molecule type" value="Genomic_DNA"/>
</dbReference>
<evidence type="ECO:0000256" key="2">
    <source>
        <dbReference type="ARBA" id="ARBA00023125"/>
    </source>
</evidence>
<reference evidence="6 7" key="1">
    <citation type="submission" date="2019-08" db="EMBL/GenBank/DDBJ databases">
        <authorList>
            <person name="Dong K."/>
        </authorList>
    </citation>
    <scope>NUCLEOTIDE SEQUENCE [LARGE SCALE GENOMIC DNA]</scope>
    <source>
        <strain evidence="6 7">JCM14558</strain>
    </source>
</reference>
<dbReference type="PROSITE" id="PS50043">
    <property type="entry name" value="HTH_LUXR_2"/>
    <property type="match status" value="1"/>
</dbReference>
<evidence type="ECO:0000259" key="5">
    <source>
        <dbReference type="PROSITE" id="PS50043"/>
    </source>
</evidence>
<evidence type="ECO:0000256" key="1">
    <source>
        <dbReference type="ARBA" id="ARBA00023015"/>
    </source>
</evidence>
<keyword evidence="3" id="KW-0804">Transcription</keyword>
<dbReference type="PRINTS" id="PR00038">
    <property type="entry name" value="HTHLUXR"/>
</dbReference>